<comment type="caution">
    <text evidence="10">The sequence shown here is derived from an EMBL/GenBank/DDBJ whole genome shotgun (WGS) entry which is preliminary data.</text>
</comment>
<evidence type="ECO:0000313" key="10">
    <source>
        <dbReference type="EMBL" id="GID76309.1"/>
    </source>
</evidence>
<evidence type="ECO:0000256" key="7">
    <source>
        <dbReference type="RuleBase" id="RU367016"/>
    </source>
</evidence>
<dbReference type="InterPro" id="IPR032816">
    <property type="entry name" value="VTT_dom"/>
</dbReference>
<keyword evidence="11" id="KW-1185">Reference proteome</keyword>
<organism evidence="10 11">
    <name type="scientific">Paractinoplanes deccanensis</name>
    <dbReference type="NCBI Taxonomy" id="113561"/>
    <lineage>
        <taxon>Bacteria</taxon>
        <taxon>Bacillati</taxon>
        <taxon>Actinomycetota</taxon>
        <taxon>Actinomycetes</taxon>
        <taxon>Micromonosporales</taxon>
        <taxon>Micromonosporaceae</taxon>
        <taxon>Paractinoplanes</taxon>
    </lineage>
</organism>
<accession>A0ABQ3Y8I6</accession>
<proteinExistence type="inferred from homology"/>
<name>A0ABQ3Y8I6_9ACTN</name>
<dbReference type="Pfam" id="PF09335">
    <property type="entry name" value="VTT_dom"/>
    <property type="match status" value="1"/>
</dbReference>
<reference evidence="10 11" key="1">
    <citation type="submission" date="2021-01" db="EMBL/GenBank/DDBJ databases">
        <title>Whole genome shotgun sequence of Actinoplanes deccanensis NBRC 13994.</title>
        <authorList>
            <person name="Komaki H."/>
            <person name="Tamura T."/>
        </authorList>
    </citation>
    <scope>NUCLEOTIDE SEQUENCE [LARGE SCALE GENOMIC DNA]</scope>
    <source>
        <strain evidence="10 11">NBRC 13994</strain>
    </source>
</reference>
<keyword evidence="3 7" id="KW-1003">Cell membrane</keyword>
<dbReference type="PANTHER" id="PTHR30353">
    <property type="entry name" value="INNER MEMBRANE PROTEIN DEDA-RELATED"/>
    <property type="match status" value="1"/>
</dbReference>
<comment type="similarity">
    <text evidence="2 7">Belongs to the DedA family.</text>
</comment>
<evidence type="ECO:0000259" key="9">
    <source>
        <dbReference type="Pfam" id="PF09335"/>
    </source>
</evidence>
<keyword evidence="4 7" id="KW-0812">Transmembrane</keyword>
<feature type="domain" description="VTT" evidence="9">
    <location>
        <begin position="31"/>
        <end position="162"/>
    </location>
</feature>
<evidence type="ECO:0000313" key="11">
    <source>
        <dbReference type="Proteomes" id="UP000609879"/>
    </source>
</evidence>
<feature type="transmembrane region" description="Helical" evidence="7">
    <location>
        <begin position="151"/>
        <end position="172"/>
    </location>
</feature>
<keyword evidence="5 7" id="KW-1133">Transmembrane helix</keyword>
<feature type="transmembrane region" description="Helical" evidence="7">
    <location>
        <begin position="51"/>
        <end position="73"/>
    </location>
</feature>
<sequence length="285" mass="29959">MTELLTMMATPAWAYLALFGFLAIDAMIPVVPIQAIMITSGALTVYGNLNLALVIAIGALGMFTGDSIAFALGRSSGDLGSGRLAALRARYGPKHDEEAKEESKTRRAAERFTRGLRKPGPLVLLLCRFVPGGRMAAGFHAGRRGYPVKLFVLYDGLAALAWGSYGGLVGHVGGTAITQSAWRLFAIAATAAVVFGTAGWILALFGGRKEAEELQAAEAQAAERQVAKLQAAEAQVAKRQVAELQTAELQAEAQAAEQGRADFTAAREASADVPLPRSSPTTTGR</sequence>
<evidence type="ECO:0000256" key="4">
    <source>
        <dbReference type="ARBA" id="ARBA00022692"/>
    </source>
</evidence>
<evidence type="ECO:0000256" key="2">
    <source>
        <dbReference type="ARBA" id="ARBA00010792"/>
    </source>
</evidence>
<evidence type="ECO:0000256" key="6">
    <source>
        <dbReference type="ARBA" id="ARBA00023136"/>
    </source>
</evidence>
<feature type="transmembrane region" description="Helical" evidence="7">
    <location>
        <begin position="184"/>
        <end position="205"/>
    </location>
</feature>
<dbReference type="PANTHER" id="PTHR30353:SF0">
    <property type="entry name" value="TRANSMEMBRANE PROTEIN"/>
    <property type="match status" value="1"/>
</dbReference>
<protein>
    <recommendedName>
        <fullName evidence="9">VTT domain-containing protein</fullName>
    </recommendedName>
</protein>
<evidence type="ECO:0000256" key="3">
    <source>
        <dbReference type="ARBA" id="ARBA00022475"/>
    </source>
</evidence>
<dbReference type="Proteomes" id="UP000609879">
    <property type="component" value="Unassembled WGS sequence"/>
</dbReference>
<dbReference type="InterPro" id="IPR032818">
    <property type="entry name" value="DedA-like"/>
</dbReference>
<feature type="transmembrane region" description="Helical" evidence="7">
    <location>
        <begin position="12"/>
        <end position="31"/>
    </location>
</feature>
<feature type="region of interest" description="Disordered" evidence="8">
    <location>
        <begin position="255"/>
        <end position="285"/>
    </location>
</feature>
<evidence type="ECO:0000256" key="1">
    <source>
        <dbReference type="ARBA" id="ARBA00004651"/>
    </source>
</evidence>
<evidence type="ECO:0000256" key="5">
    <source>
        <dbReference type="ARBA" id="ARBA00022989"/>
    </source>
</evidence>
<comment type="subcellular location">
    <subcellularLocation>
        <location evidence="1 7">Cell membrane</location>
        <topology evidence="1 7">Multi-pass membrane protein</topology>
    </subcellularLocation>
</comment>
<dbReference type="RefSeq" id="WP_239169025.1">
    <property type="nucleotide sequence ID" value="NZ_BAAABO010000042.1"/>
</dbReference>
<keyword evidence="6 7" id="KW-0472">Membrane</keyword>
<gene>
    <name evidence="10" type="ORF">Ade02nite_49500</name>
</gene>
<evidence type="ECO:0000256" key="8">
    <source>
        <dbReference type="SAM" id="MobiDB-lite"/>
    </source>
</evidence>
<dbReference type="EMBL" id="BOMI01000096">
    <property type="protein sequence ID" value="GID76309.1"/>
    <property type="molecule type" value="Genomic_DNA"/>
</dbReference>